<dbReference type="SMR" id="A2DUZ4"/>
<dbReference type="RefSeq" id="XP_001327944.1">
    <property type="nucleotide sequence ID" value="XM_001327909.1"/>
</dbReference>
<dbReference type="Proteomes" id="UP000001542">
    <property type="component" value="Unassembled WGS sequence"/>
</dbReference>
<reference evidence="1" key="1">
    <citation type="submission" date="2006-10" db="EMBL/GenBank/DDBJ databases">
        <authorList>
            <person name="Amadeo P."/>
            <person name="Zhao Q."/>
            <person name="Wortman J."/>
            <person name="Fraser-Liggett C."/>
            <person name="Carlton J."/>
        </authorList>
    </citation>
    <scope>NUCLEOTIDE SEQUENCE</scope>
    <source>
        <strain evidence="1">G3</strain>
    </source>
</reference>
<evidence type="ECO:0000313" key="1">
    <source>
        <dbReference type="EMBL" id="EAY15721.1"/>
    </source>
</evidence>
<proteinExistence type="predicted"/>
<organism evidence="1 2">
    <name type="scientific">Trichomonas vaginalis (strain ATCC PRA-98 / G3)</name>
    <dbReference type="NCBI Taxonomy" id="412133"/>
    <lineage>
        <taxon>Eukaryota</taxon>
        <taxon>Metamonada</taxon>
        <taxon>Parabasalia</taxon>
        <taxon>Trichomonadida</taxon>
        <taxon>Trichomonadidae</taxon>
        <taxon>Trichomonas</taxon>
    </lineage>
</organism>
<evidence type="ECO:0000313" key="2">
    <source>
        <dbReference type="Proteomes" id="UP000001542"/>
    </source>
</evidence>
<accession>A2DUZ4</accession>
<reference evidence="1" key="2">
    <citation type="journal article" date="2007" name="Science">
        <title>Draft genome sequence of the sexually transmitted pathogen Trichomonas vaginalis.</title>
        <authorList>
            <person name="Carlton J.M."/>
            <person name="Hirt R.P."/>
            <person name="Silva J.C."/>
            <person name="Delcher A.L."/>
            <person name="Schatz M."/>
            <person name="Zhao Q."/>
            <person name="Wortman J.R."/>
            <person name="Bidwell S.L."/>
            <person name="Alsmark U.C.M."/>
            <person name="Besteiro S."/>
            <person name="Sicheritz-Ponten T."/>
            <person name="Noel C.J."/>
            <person name="Dacks J.B."/>
            <person name="Foster P.G."/>
            <person name="Simillion C."/>
            <person name="Van de Peer Y."/>
            <person name="Miranda-Saavedra D."/>
            <person name="Barton G.J."/>
            <person name="Westrop G.D."/>
            <person name="Mueller S."/>
            <person name="Dessi D."/>
            <person name="Fiori P.L."/>
            <person name="Ren Q."/>
            <person name="Paulsen I."/>
            <person name="Zhang H."/>
            <person name="Bastida-Corcuera F.D."/>
            <person name="Simoes-Barbosa A."/>
            <person name="Brown M.T."/>
            <person name="Hayes R.D."/>
            <person name="Mukherjee M."/>
            <person name="Okumura C.Y."/>
            <person name="Schneider R."/>
            <person name="Smith A.J."/>
            <person name="Vanacova S."/>
            <person name="Villalvazo M."/>
            <person name="Haas B.J."/>
            <person name="Pertea M."/>
            <person name="Feldblyum T.V."/>
            <person name="Utterback T.R."/>
            <person name="Shu C.L."/>
            <person name="Osoegawa K."/>
            <person name="de Jong P.J."/>
            <person name="Hrdy I."/>
            <person name="Horvathova L."/>
            <person name="Zubacova Z."/>
            <person name="Dolezal P."/>
            <person name="Malik S.B."/>
            <person name="Logsdon J.M. Jr."/>
            <person name="Henze K."/>
            <person name="Gupta A."/>
            <person name="Wang C.C."/>
            <person name="Dunne R.L."/>
            <person name="Upcroft J.A."/>
            <person name="Upcroft P."/>
            <person name="White O."/>
            <person name="Salzberg S.L."/>
            <person name="Tang P."/>
            <person name="Chiu C.-H."/>
            <person name="Lee Y.-S."/>
            <person name="Embley T.M."/>
            <person name="Coombs G.H."/>
            <person name="Mottram J.C."/>
            <person name="Tachezy J."/>
            <person name="Fraser-Liggett C.M."/>
            <person name="Johnson P.J."/>
        </authorList>
    </citation>
    <scope>NUCLEOTIDE SEQUENCE [LARGE SCALE GENOMIC DNA]</scope>
    <source>
        <strain evidence="1">G3</strain>
    </source>
</reference>
<dbReference type="EMBL" id="DS113251">
    <property type="protein sequence ID" value="EAY15721.1"/>
    <property type="molecule type" value="Genomic_DNA"/>
</dbReference>
<dbReference type="AlphaFoldDB" id="A2DUZ4"/>
<dbReference type="VEuPathDB" id="TrichDB:TVAGG3_0939910"/>
<dbReference type="InParanoid" id="A2DUZ4"/>
<name>A2DUZ4_TRIV3</name>
<sequence length="129" mass="14606">MRKKACSIAKIIIEGDDCDVVYAVKSNGTLVLPKKKPRNQIDMKNAFLKYAYELDPKNSTVNGPMFPIPKIKTFIDKPFNESNLNQISSENQLLPSITETTNLGKEDDFDDFDDSSYFSRASQTNVEIF</sequence>
<dbReference type="KEGG" id="tva:4773728"/>
<keyword evidence="2" id="KW-1185">Reference proteome</keyword>
<gene>
    <name evidence="1" type="ORF">TVAG_187720</name>
</gene>
<protein>
    <submittedName>
        <fullName evidence="1">Uncharacterized protein</fullName>
    </submittedName>
</protein>
<dbReference type="VEuPathDB" id="TrichDB:TVAG_187720"/>